<evidence type="ECO:0000256" key="1">
    <source>
        <dbReference type="ARBA" id="ARBA00023157"/>
    </source>
</evidence>
<dbReference type="GO" id="GO:0000302">
    <property type="term" value="P:response to reactive oxygen species"/>
    <property type="evidence" value="ECO:0007669"/>
    <property type="project" value="TreeGrafter"/>
</dbReference>
<keyword evidence="1" id="KW-1015">Disulfide bond</keyword>
<dbReference type="PRINTS" id="PR01273">
    <property type="entry name" value="INVTBRTCOLOR"/>
</dbReference>
<organism evidence="6">
    <name type="scientific">Anopheles marajoara</name>
    <dbReference type="NCBI Taxonomy" id="58244"/>
    <lineage>
        <taxon>Eukaryota</taxon>
        <taxon>Metazoa</taxon>
        <taxon>Ecdysozoa</taxon>
        <taxon>Arthropoda</taxon>
        <taxon>Hexapoda</taxon>
        <taxon>Insecta</taxon>
        <taxon>Pterygota</taxon>
        <taxon>Neoptera</taxon>
        <taxon>Endopterygota</taxon>
        <taxon>Diptera</taxon>
        <taxon>Nematocera</taxon>
        <taxon>Culicoidea</taxon>
        <taxon>Culicidae</taxon>
        <taxon>Anophelinae</taxon>
        <taxon>Anopheles</taxon>
    </lineage>
</organism>
<keyword evidence="3" id="KW-1133">Transmembrane helix</keyword>
<evidence type="ECO:0000259" key="5">
    <source>
        <dbReference type="Pfam" id="PF08212"/>
    </source>
</evidence>
<feature type="compositionally biased region" description="Basic and acidic residues" evidence="2">
    <location>
        <begin position="225"/>
        <end position="234"/>
    </location>
</feature>
<dbReference type="GO" id="GO:0006629">
    <property type="term" value="P:lipid metabolic process"/>
    <property type="evidence" value="ECO:0007669"/>
    <property type="project" value="TreeGrafter"/>
</dbReference>
<evidence type="ECO:0000256" key="2">
    <source>
        <dbReference type="SAM" id="MobiDB-lite"/>
    </source>
</evidence>
<sequence>MKTIARSVMLMLLCLLVALNGGEGLLTSKSCVTFNHEYELNVTAFMGRWYEVQRLYDPLDPEQENCVVLNYQLRENGTFEIRKSFQITKEGHPTYVSGTAKLRVVDGSGLPQFYESLNTAVPGTLITIVTTDNENYAILYSCASINSTHNREASWVLSRFPVMPPDHGFLVNLTLNGYLNLSPDDWPVTVQSPDFCKPSDPTKWEQPKPTEPNQEFLATEAPGKPTDDYEEPSHQRGSQPKITSTILFWIGLLAGGMLLLLGVWIIVARSKKSTDPQVQKKRVQKNQSV</sequence>
<reference evidence="6" key="1">
    <citation type="submission" date="2018-01" db="EMBL/GenBank/DDBJ databases">
        <title>An insight into the sialome of Amazonian anophelines.</title>
        <authorList>
            <person name="Ribeiro J.M."/>
            <person name="Scarpassa V."/>
            <person name="Calvo E."/>
        </authorList>
    </citation>
    <scope>NUCLEOTIDE SEQUENCE</scope>
    <source>
        <tissue evidence="6">Salivary glands</tissue>
    </source>
</reference>
<dbReference type="GO" id="GO:0031409">
    <property type="term" value="F:pigment binding"/>
    <property type="evidence" value="ECO:0007669"/>
    <property type="project" value="InterPro"/>
</dbReference>
<dbReference type="InterPro" id="IPR012674">
    <property type="entry name" value="Calycin"/>
</dbReference>
<keyword evidence="3" id="KW-0812">Transmembrane</keyword>
<feature type="chain" id="PRO_5014708022" evidence="4">
    <location>
        <begin position="25"/>
        <end position="289"/>
    </location>
</feature>
<accession>A0A2M4BVR4</accession>
<dbReference type="GO" id="GO:0005737">
    <property type="term" value="C:cytoplasm"/>
    <property type="evidence" value="ECO:0007669"/>
    <property type="project" value="TreeGrafter"/>
</dbReference>
<dbReference type="AlphaFoldDB" id="A0A2M4BVR4"/>
<feature type="region of interest" description="Disordered" evidence="2">
    <location>
        <begin position="197"/>
        <end position="238"/>
    </location>
</feature>
<evidence type="ECO:0000313" key="6">
    <source>
        <dbReference type="EMBL" id="MBW57165.1"/>
    </source>
</evidence>
<feature type="transmembrane region" description="Helical" evidence="3">
    <location>
        <begin position="246"/>
        <end position="267"/>
    </location>
</feature>
<name>A0A2M4BVR4_9DIPT</name>
<keyword evidence="3" id="KW-0472">Membrane</keyword>
<dbReference type="Gene3D" id="2.40.128.20">
    <property type="match status" value="1"/>
</dbReference>
<dbReference type="InterPro" id="IPR000566">
    <property type="entry name" value="Lipocln_cytosolic_FA-bd_dom"/>
</dbReference>
<evidence type="ECO:0000256" key="3">
    <source>
        <dbReference type="SAM" id="Phobius"/>
    </source>
</evidence>
<dbReference type="PANTHER" id="PTHR10612:SF62">
    <property type="entry name" value="LIPOCALIN_CYTOSOLIC FATTY-ACID BINDING DOMAIN-CONTAINING PROTEIN"/>
    <property type="match status" value="1"/>
</dbReference>
<feature type="signal peptide" evidence="4">
    <location>
        <begin position="1"/>
        <end position="24"/>
    </location>
</feature>
<dbReference type="CDD" id="cd00301">
    <property type="entry name" value="lipocalin_FABP"/>
    <property type="match status" value="1"/>
</dbReference>
<dbReference type="SUPFAM" id="SSF50814">
    <property type="entry name" value="Lipocalins"/>
    <property type="match status" value="1"/>
</dbReference>
<dbReference type="PANTHER" id="PTHR10612">
    <property type="entry name" value="APOLIPOPROTEIN D"/>
    <property type="match status" value="1"/>
</dbReference>
<protein>
    <submittedName>
        <fullName evidence="6">Putative apolipoprotein d/lipocalin</fullName>
    </submittedName>
</protein>
<evidence type="ECO:0000256" key="4">
    <source>
        <dbReference type="SAM" id="SignalP"/>
    </source>
</evidence>
<keyword evidence="6" id="KW-0449">Lipoprotein</keyword>
<keyword evidence="4" id="KW-0732">Signal</keyword>
<feature type="domain" description="Lipocalin/cytosolic fatty-acid binding" evidence="5">
    <location>
        <begin position="41"/>
        <end position="166"/>
    </location>
</feature>
<proteinExistence type="predicted"/>
<dbReference type="EMBL" id="GGFJ01008024">
    <property type="protein sequence ID" value="MBW57165.1"/>
    <property type="molecule type" value="Transcribed_RNA"/>
</dbReference>
<dbReference type="Pfam" id="PF08212">
    <property type="entry name" value="Lipocalin_2"/>
    <property type="match status" value="1"/>
</dbReference>
<dbReference type="InterPro" id="IPR003057">
    <property type="entry name" value="Invtbrt_color"/>
</dbReference>